<dbReference type="PANTHER" id="PTHR35519:SF2">
    <property type="entry name" value="PH DOMAIN PROTEIN"/>
    <property type="match status" value="1"/>
</dbReference>
<dbReference type="PANTHER" id="PTHR35519">
    <property type="entry name" value="MEMBRANE PROTEINS"/>
    <property type="match status" value="1"/>
</dbReference>
<reference evidence="2" key="2">
    <citation type="submission" date="2021-01" db="EMBL/GenBank/DDBJ databases">
        <authorList>
            <person name="Schikora-Tamarit M.A."/>
        </authorList>
    </citation>
    <scope>NUCLEOTIDE SEQUENCE</scope>
    <source>
        <strain evidence="2">CBS2887</strain>
    </source>
</reference>
<sequence length="238" mass="26060">MSFIWSWAVKKTVGTIQIGGDSQEADDPFHETIPHEELSWYQREGAKRSKPLPSGLSHKDQQCLKSVRRYAYQLDLAFSSCCGWKVGWAGIIGLIPWIGDVIALYFGYCLIAKAQEIDDGLPKYIEAQMFANLSFDFGIGLIPIVGDLINIAYKSNTRNCLILESYLRKKGEKQMKKQGIVSNETKTMNKPTGNKKVTAAAAAAASNGGSSSKVKPRDIQPPPPPPPPPSSNAKTSSK</sequence>
<dbReference type="Pfam" id="PF13430">
    <property type="entry name" value="DUF4112"/>
    <property type="match status" value="1"/>
</dbReference>
<evidence type="ECO:0000313" key="2">
    <source>
        <dbReference type="EMBL" id="KAH3685451.1"/>
    </source>
</evidence>
<gene>
    <name evidence="2" type="ORF">WICPIJ_003566</name>
</gene>
<accession>A0A9P8Q7L9</accession>
<reference evidence="2" key="1">
    <citation type="journal article" date="2021" name="Open Biol.">
        <title>Shared evolutionary footprints suggest mitochondrial oxidative damage underlies multiple complex I losses in fungi.</title>
        <authorList>
            <person name="Schikora-Tamarit M.A."/>
            <person name="Marcet-Houben M."/>
            <person name="Nosek J."/>
            <person name="Gabaldon T."/>
        </authorList>
    </citation>
    <scope>NUCLEOTIDE SEQUENCE</scope>
    <source>
        <strain evidence="2">CBS2887</strain>
    </source>
</reference>
<dbReference type="OrthoDB" id="2103474at2759"/>
<feature type="region of interest" description="Disordered" evidence="1">
    <location>
        <begin position="177"/>
        <end position="238"/>
    </location>
</feature>
<name>A0A9P8Q7L9_WICPI</name>
<feature type="compositionally biased region" description="Polar residues" evidence="1">
    <location>
        <begin position="180"/>
        <end position="191"/>
    </location>
</feature>
<dbReference type="EMBL" id="JAEUBG010001988">
    <property type="protein sequence ID" value="KAH3685451.1"/>
    <property type="molecule type" value="Genomic_DNA"/>
</dbReference>
<comment type="caution">
    <text evidence="2">The sequence shown here is derived from an EMBL/GenBank/DDBJ whole genome shotgun (WGS) entry which is preliminary data.</text>
</comment>
<protein>
    <submittedName>
        <fullName evidence="2">Uncharacterized protein</fullName>
    </submittedName>
</protein>
<dbReference type="Proteomes" id="UP000774326">
    <property type="component" value="Unassembled WGS sequence"/>
</dbReference>
<evidence type="ECO:0000313" key="3">
    <source>
        <dbReference type="Proteomes" id="UP000774326"/>
    </source>
</evidence>
<proteinExistence type="predicted"/>
<feature type="compositionally biased region" description="Low complexity" evidence="1">
    <location>
        <begin position="192"/>
        <end position="213"/>
    </location>
</feature>
<dbReference type="InterPro" id="IPR025187">
    <property type="entry name" value="DUF4112"/>
</dbReference>
<evidence type="ECO:0000256" key="1">
    <source>
        <dbReference type="SAM" id="MobiDB-lite"/>
    </source>
</evidence>
<organism evidence="2 3">
    <name type="scientific">Wickerhamomyces pijperi</name>
    <name type="common">Yeast</name>
    <name type="synonym">Pichia pijperi</name>
    <dbReference type="NCBI Taxonomy" id="599730"/>
    <lineage>
        <taxon>Eukaryota</taxon>
        <taxon>Fungi</taxon>
        <taxon>Dikarya</taxon>
        <taxon>Ascomycota</taxon>
        <taxon>Saccharomycotina</taxon>
        <taxon>Saccharomycetes</taxon>
        <taxon>Phaffomycetales</taxon>
        <taxon>Wickerhamomycetaceae</taxon>
        <taxon>Wickerhamomyces</taxon>
    </lineage>
</organism>
<keyword evidence="3" id="KW-1185">Reference proteome</keyword>
<feature type="compositionally biased region" description="Pro residues" evidence="1">
    <location>
        <begin position="219"/>
        <end position="230"/>
    </location>
</feature>
<dbReference type="AlphaFoldDB" id="A0A9P8Q7L9"/>